<dbReference type="Gene3D" id="1.10.10.10">
    <property type="entry name" value="Winged helix-like DNA-binding domain superfamily/Winged helix DNA-binding domain"/>
    <property type="match status" value="1"/>
</dbReference>
<evidence type="ECO:0000313" key="6">
    <source>
        <dbReference type="Proteomes" id="UP000245506"/>
    </source>
</evidence>
<sequence>MLYLRAKAHQNKELYLSMKQSSTDQIDHELLEDWIVEQVFDAIIERQLPPGHKLSEAALGKALGVGRMHIRRSLLLLASRGVVDLYANRGAFVSKPSVEEAQEVFEARIEVEPNITRLAVTRASKKDIATLRQHLNDEHQAHIDGDRRAAIRLSGQFHLTLAEIAGNEILTKLVRELITRTSLIIGIYGSAGVSNCHSDDHEKLLTAFNDKDGERAAQLMVKHLHSIQQHLSFQTGENEGVDLLSVFSK</sequence>
<dbReference type="InterPro" id="IPR008920">
    <property type="entry name" value="TF_FadR/GntR_C"/>
</dbReference>
<organism evidence="5 6">
    <name type="scientific">Leucothrix arctica</name>
    <dbReference type="NCBI Taxonomy" id="1481894"/>
    <lineage>
        <taxon>Bacteria</taxon>
        <taxon>Pseudomonadati</taxon>
        <taxon>Pseudomonadota</taxon>
        <taxon>Gammaproteobacteria</taxon>
        <taxon>Thiotrichales</taxon>
        <taxon>Thiotrichaceae</taxon>
        <taxon>Leucothrix</taxon>
    </lineage>
</organism>
<dbReference type="SMART" id="SM00895">
    <property type="entry name" value="FCD"/>
    <property type="match status" value="1"/>
</dbReference>
<accession>A0A317CDS9</accession>
<comment type="caution">
    <text evidence="5">The sequence shown here is derived from an EMBL/GenBank/DDBJ whole genome shotgun (WGS) entry which is preliminary data.</text>
</comment>
<keyword evidence="3" id="KW-0804">Transcription</keyword>
<dbReference type="InterPro" id="IPR011711">
    <property type="entry name" value="GntR_C"/>
</dbReference>
<dbReference type="InterPro" id="IPR036390">
    <property type="entry name" value="WH_DNA-bd_sf"/>
</dbReference>
<dbReference type="SUPFAM" id="SSF48008">
    <property type="entry name" value="GntR ligand-binding domain-like"/>
    <property type="match status" value="1"/>
</dbReference>
<dbReference type="PROSITE" id="PS50949">
    <property type="entry name" value="HTH_GNTR"/>
    <property type="match status" value="1"/>
</dbReference>
<dbReference type="PANTHER" id="PTHR43537">
    <property type="entry name" value="TRANSCRIPTIONAL REGULATOR, GNTR FAMILY"/>
    <property type="match status" value="1"/>
</dbReference>
<dbReference type="InterPro" id="IPR036388">
    <property type="entry name" value="WH-like_DNA-bd_sf"/>
</dbReference>
<evidence type="ECO:0000256" key="2">
    <source>
        <dbReference type="ARBA" id="ARBA00023125"/>
    </source>
</evidence>
<dbReference type="PANTHER" id="PTHR43537:SF53">
    <property type="entry name" value="HTH-TYPE TRANSCRIPTIONAL REPRESSOR NANR"/>
    <property type="match status" value="1"/>
</dbReference>
<dbReference type="Pfam" id="PF00392">
    <property type="entry name" value="GntR"/>
    <property type="match status" value="1"/>
</dbReference>
<reference evidence="5 6" key="1">
    <citation type="submission" date="2018-05" db="EMBL/GenBank/DDBJ databases">
        <title>Leucothrix arctica sp. nov., isolated from Arctic seawater.</title>
        <authorList>
            <person name="Choi A."/>
            <person name="Baek K."/>
        </authorList>
    </citation>
    <scope>NUCLEOTIDE SEQUENCE [LARGE SCALE GENOMIC DNA]</scope>
    <source>
        <strain evidence="5 6">IMCC9719</strain>
    </source>
</reference>
<dbReference type="SUPFAM" id="SSF46785">
    <property type="entry name" value="Winged helix' DNA-binding domain"/>
    <property type="match status" value="1"/>
</dbReference>
<evidence type="ECO:0000313" key="5">
    <source>
        <dbReference type="EMBL" id="PWQ96686.1"/>
    </source>
</evidence>
<dbReference type="GO" id="GO:0003700">
    <property type="term" value="F:DNA-binding transcription factor activity"/>
    <property type="evidence" value="ECO:0007669"/>
    <property type="project" value="InterPro"/>
</dbReference>
<dbReference type="GO" id="GO:0003677">
    <property type="term" value="F:DNA binding"/>
    <property type="evidence" value="ECO:0007669"/>
    <property type="project" value="UniProtKB-KW"/>
</dbReference>
<dbReference type="SMART" id="SM00345">
    <property type="entry name" value="HTH_GNTR"/>
    <property type="match status" value="1"/>
</dbReference>
<gene>
    <name evidence="5" type="ORF">DKT75_08800</name>
</gene>
<keyword evidence="6" id="KW-1185">Reference proteome</keyword>
<keyword evidence="1" id="KW-0805">Transcription regulation</keyword>
<evidence type="ECO:0000256" key="1">
    <source>
        <dbReference type="ARBA" id="ARBA00023015"/>
    </source>
</evidence>
<dbReference type="Proteomes" id="UP000245506">
    <property type="component" value="Unassembled WGS sequence"/>
</dbReference>
<dbReference type="AlphaFoldDB" id="A0A317CDS9"/>
<name>A0A317CDS9_9GAMM</name>
<feature type="domain" description="HTH gntR-type" evidence="4">
    <location>
        <begin position="29"/>
        <end position="96"/>
    </location>
</feature>
<dbReference type="Gene3D" id="1.20.120.530">
    <property type="entry name" value="GntR ligand-binding domain-like"/>
    <property type="match status" value="1"/>
</dbReference>
<proteinExistence type="predicted"/>
<dbReference type="EMBL" id="QGKL01000027">
    <property type="protein sequence ID" value="PWQ96686.1"/>
    <property type="molecule type" value="Genomic_DNA"/>
</dbReference>
<evidence type="ECO:0000259" key="4">
    <source>
        <dbReference type="PROSITE" id="PS50949"/>
    </source>
</evidence>
<protein>
    <submittedName>
        <fullName evidence="5">GntR family transcriptional regulator</fullName>
    </submittedName>
</protein>
<evidence type="ECO:0000256" key="3">
    <source>
        <dbReference type="ARBA" id="ARBA00023163"/>
    </source>
</evidence>
<dbReference type="Pfam" id="PF07729">
    <property type="entry name" value="FCD"/>
    <property type="match status" value="1"/>
</dbReference>
<keyword evidence="2" id="KW-0238">DNA-binding</keyword>
<dbReference type="InterPro" id="IPR000524">
    <property type="entry name" value="Tscrpt_reg_HTH_GntR"/>
</dbReference>